<evidence type="ECO:0000256" key="2">
    <source>
        <dbReference type="ARBA" id="ARBA00011738"/>
    </source>
</evidence>
<dbReference type="RefSeq" id="WP_184927205.1">
    <property type="nucleotide sequence ID" value="NZ_BMSQ01000074.1"/>
</dbReference>
<comment type="cofactor">
    <cofactor evidence="1">
        <name>Mg(2+)</name>
        <dbReference type="ChEBI" id="CHEBI:18420"/>
    </cofactor>
</comment>
<keyword evidence="4" id="KW-0786">Thiamine pyrophosphate</keyword>
<reference evidence="5 6" key="1">
    <citation type="submission" date="2020-08" db="EMBL/GenBank/DDBJ databases">
        <title>Genomic Encyclopedia of Type Strains, Phase III (KMG-III): the genomes of soil and plant-associated and newly described type strains.</title>
        <authorList>
            <person name="Whitman W."/>
        </authorList>
    </citation>
    <scope>NUCLEOTIDE SEQUENCE [LARGE SCALE GENOMIC DNA]</scope>
    <source>
        <strain evidence="5 6">CECT 3146</strain>
    </source>
</reference>
<evidence type="ECO:0000256" key="3">
    <source>
        <dbReference type="ARBA" id="ARBA00022679"/>
    </source>
</evidence>
<sequence length="95" mass="9780">MTVYETREPSADCPERGRSFAGLAGVTAPEVLRGLEAGCLTSLAGEIRALLVEKVCATGGHQGPKPLPEAMIIDALVEEALHLAEAPAPATGETV</sequence>
<proteinExistence type="predicted"/>
<gene>
    <name evidence="5" type="ORF">FHS40_009200</name>
</gene>
<protein>
    <submittedName>
        <fullName evidence="5">Uncharacterized protein</fullName>
    </submittedName>
</protein>
<accession>A0A7W8B487</accession>
<evidence type="ECO:0000313" key="6">
    <source>
        <dbReference type="Proteomes" id="UP000549009"/>
    </source>
</evidence>
<dbReference type="Pfam" id="PF13292">
    <property type="entry name" value="DXP_synthase_N"/>
    <property type="match status" value="1"/>
</dbReference>
<dbReference type="EMBL" id="JACHJD010000066">
    <property type="protein sequence ID" value="MBB5110070.1"/>
    <property type="molecule type" value="Genomic_DNA"/>
</dbReference>
<comment type="caution">
    <text evidence="5">The sequence shown here is derived from an EMBL/GenBank/DDBJ whole genome shotgun (WGS) entry which is preliminary data.</text>
</comment>
<keyword evidence="6" id="KW-1185">Reference proteome</keyword>
<dbReference type="InterPro" id="IPR005477">
    <property type="entry name" value="Dxylulose-5-P_synthase"/>
</dbReference>
<dbReference type="Proteomes" id="UP000549009">
    <property type="component" value="Unassembled WGS sequence"/>
</dbReference>
<organism evidence="5 6">
    <name type="scientific">Streptomyces spectabilis</name>
    <dbReference type="NCBI Taxonomy" id="68270"/>
    <lineage>
        <taxon>Bacteria</taxon>
        <taxon>Bacillati</taxon>
        <taxon>Actinomycetota</taxon>
        <taxon>Actinomycetes</taxon>
        <taxon>Kitasatosporales</taxon>
        <taxon>Streptomycetaceae</taxon>
        <taxon>Streptomyces</taxon>
    </lineage>
</organism>
<dbReference type="GO" id="GO:0016114">
    <property type="term" value="P:terpenoid biosynthetic process"/>
    <property type="evidence" value="ECO:0007669"/>
    <property type="project" value="InterPro"/>
</dbReference>
<dbReference type="AlphaFoldDB" id="A0A7W8B487"/>
<evidence type="ECO:0000256" key="1">
    <source>
        <dbReference type="ARBA" id="ARBA00001946"/>
    </source>
</evidence>
<dbReference type="GO" id="GO:0008661">
    <property type="term" value="F:1-deoxy-D-xylulose-5-phosphate synthase activity"/>
    <property type="evidence" value="ECO:0007669"/>
    <property type="project" value="InterPro"/>
</dbReference>
<name>A0A7W8B487_STRST</name>
<evidence type="ECO:0000256" key="4">
    <source>
        <dbReference type="ARBA" id="ARBA00023052"/>
    </source>
</evidence>
<keyword evidence="3" id="KW-0808">Transferase</keyword>
<evidence type="ECO:0000313" key="5">
    <source>
        <dbReference type="EMBL" id="MBB5110070.1"/>
    </source>
</evidence>
<comment type="subunit">
    <text evidence="2">Homodimer.</text>
</comment>